<protein>
    <submittedName>
        <fullName evidence="4">TetR family transcriptional regulator</fullName>
    </submittedName>
</protein>
<dbReference type="InterPro" id="IPR001647">
    <property type="entry name" value="HTH_TetR"/>
</dbReference>
<evidence type="ECO:0000256" key="2">
    <source>
        <dbReference type="PROSITE-ProRule" id="PRU00335"/>
    </source>
</evidence>
<evidence type="ECO:0000313" key="5">
    <source>
        <dbReference type="Proteomes" id="UP000653358"/>
    </source>
</evidence>
<feature type="domain" description="HTH tetR-type" evidence="3">
    <location>
        <begin position="12"/>
        <end position="72"/>
    </location>
</feature>
<dbReference type="Pfam" id="PF00440">
    <property type="entry name" value="TetR_N"/>
    <property type="match status" value="1"/>
</dbReference>
<dbReference type="PRINTS" id="PR00455">
    <property type="entry name" value="HTHTETR"/>
</dbReference>
<dbReference type="RefSeq" id="WP_148604090.1">
    <property type="nucleotide sequence ID" value="NZ_RXYB01000012.1"/>
</dbReference>
<gene>
    <name evidence="4" type="ORF">GH807_10780</name>
</gene>
<dbReference type="PROSITE" id="PS50977">
    <property type="entry name" value="HTH_TETR_2"/>
    <property type="match status" value="1"/>
</dbReference>
<keyword evidence="1 2" id="KW-0238">DNA-binding</keyword>
<dbReference type="SUPFAM" id="SSF46689">
    <property type="entry name" value="Homeodomain-like"/>
    <property type="match status" value="1"/>
</dbReference>
<name>A0ABR6WM16_9FIRM</name>
<dbReference type="EMBL" id="WJBB01000012">
    <property type="protein sequence ID" value="MBC3797529.1"/>
    <property type="molecule type" value="Genomic_DNA"/>
</dbReference>
<dbReference type="PANTHER" id="PTHR43479">
    <property type="entry name" value="ACREF/ENVCD OPERON REPRESSOR-RELATED"/>
    <property type="match status" value="1"/>
</dbReference>
<keyword evidence="5" id="KW-1185">Reference proteome</keyword>
<dbReference type="PANTHER" id="PTHR43479:SF11">
    <property type="entry name" value="ACREF_ENVCD OPERON REPRESSOR-RELATED"/>
    <property type="match status" value="1"/>
</dbReference>
<dbReference type="InterPro" id="IPR009057">
    <property type="entry name" value="Homeodomain-like_sf"/>
</dbReference>
<organism evidence="4 5">
    <name type="scientific">Acetobacterium tundrae</name>
    <dbReference type="NCBI Taxonomy" id="132932"/>
    <lineage>
        <taxon>Bacteria</taxon>
        <taxon>Bacillati</taxon>
        <taxon>Bacillota</taxon>
        <taxon>Clostridia</taxon>
        <taxon>Eubacteriales</taxon>
        <taxon>Eubacteriaceae</taxon>
        <taxon>Acetobacterium</taxon>
    </lineage>
</organism>
<sequence length="202" mass="23613">MEKEKKIQERTIVNRKKILESAQQLFNTKGYYNTNTKEIAKLAGVSTGSFYNYFPDKLSIFQEIMIIFLSRSYLDLCELARKLDQQPQIAKATILSFVQNGMDHAYEDVVMFQDFDSIVMANPKLNDIQGEFYDKILNEIYTFCKESPYVKQRTENPLVMSRMAYFLVQGTSAFVAKLPEDIDKSEYQEQLVEIVYWYLFGS</sequence>
<accession>A0ABR6WM16</accession>
<evidence type="ECO:0000256" key="1">
    <source>
        <dbReference type="ARBA" id="ARBA00023125"/>
    </source>
</evidence>
<evidence type="ECO:0000313" key="4">
    <source>
        <dbReference type="EMBL" id="MBC3797529.1"/>
    </source>
</evidence>
<reference evidence="4 5" key="1">
    <citation type="journal article" date="2020" name="mSystems">
        <title>Defining Genomic and Predicted Metabolic Features of the Acetobacterium Genus.</title>
        <authorList>
            <person name="Ross D.E."/>
            <person name="Marshall C.W."/>
            <person name="Gulliver D."/>
            <person name="May H.D."/>
            <person name="Norman R.S."/>
        </authorList>
    </citation>
    <scope>NUCLEOTIDE SEQUENCE [LARGE SCALE GENOMIC DNA]</scope>
    <source>
        <strain evidence="4 5">DSM 9173</strain>
    </source>
</reference>
<dbReference type="Gene3D" id="1.10.357.10">
    <property type="entry name" value="Tetracycline Repressor, domain 2"/>
    <property type="match status" value="1"/>
</dbReference>
<evidence type="ECO:0000259" key="3">
    <source>
        <dbReference type="PROSITE" id="PS50977"/>
    </source>
</evidence>
<comment type="caution">
    <text evidence="4">The sequence shown here is derived from an EMBL/GenBank/DDBJ whole genome shotgun (WGS) entry which is preliminary data.</text>
</comment>
<dbReference type="Proteomes" id="UP000653358">
    <property type="component" value="Unassembled WGS sequence"/>
</dbReference>
<feature type="DNA-binding region" description="H-T-H motif" evidence="2">
    <location>
        <begin position="35"/>
        <end position="54"/>
    </location>
</feature>
<proteinExistence type="predicted"/>
<dbReference type="InterPro" id="IPR050624">
    <property type="entry name" value="HTH-type_Tx_Regulator"/>
</dbReference>